<protein>
    <recommendedName>
        <fullName evidence="3">Dystroglycan-like</fullName>
    </recommendedName>
</protein>
<accession>A0A2Z7ANH2</accession>
<reference evidence="1 2" key="1">
    <citation type="journal article" date="2015" name="Proc. Natl. Acad. Sci. U.S.A.">
        <title>The resurrection genome of Boea hygrometrica: A blueprint for survival of dehydration.</title>
        <authorList>
            <person name="Xiao L."/>
            <person name="Yang G."/>
            <person name="Zhang L."/>
            <person name="Yang X."/>
            <person name="Zhao S."/>
            <person name="Ji Z."/>
            <person name="Zhou Q."/>
            <person name="Hu M."/>
            <person name="Wang Y."/>
            <person name="Chen M."/>
            <person name="Xu Y."/>
            <person name="Jin H."/>
            <person name="Xiao X."/>
            <person name="Hu G."/>
            <person name="Bao F."/>
            <person name="Hu Y."/>
            <person name="Wan P."/>
            <person name="Li L."/>
            <person name="Deng X."/>
            <person name="Kuang T."/>
            <person name="Xiang C."/>
            <person name="Zhu J.K."/>
            <person name="Oliver M.J."/>
            <person name="He Y."/>
        </authorList>
    </citation>
    <scope>NUCLEOTIDE SEQUENCE [LARGE SCALE GENOMIC DNA]</scope>
    <source>
        <strain evidence="2">cv. XS01</strain>
    </source>
</reference>
<evidence type="ECO:0008006" key="3">
    <source>
        <dbReference type="Google" id="ProtNLM"/>
    </source>
</evidence>
<organism evidence="1 2">
    <name type="scientific">Dorcoceras hygrometricum</name>
    <dbReference type="NCBI Taxonomy" id="472368"/>
    <lineage>
        <taxon>Eukaryota</taxon>
        <taxon>Viridiplantae</taxon>
        <taxon>Streptophyta</taxon>
        <taxon>Embryophyta</taxon>
        <taxon>Tracheophyta</taxon>
        <taxon>Spermatophyta</taxon>
        <taxon>Magnoliopsida</taxon>
        <taxon>eudicotyledons</taxon>
        <taxon>Gunneridae</taxon>
        <taxon>Pentapetalae</taxon>
        <taxon>asterids</taxon>
        <taxon>lamiids</taxon>
        <taxon>Lamiales</taxon>
        <taxon>Gesneriaceae</taxon>
        <taxon>Didymocarpoideae</taxon>
        <taxon>Trichosporeae</taxon>
        <taxon>Loxocarpinae</taxon>
        <taxon>Dorcoceras</taxon>
    </lineage>
</organism>
<gene>
    <name evidence="1" type="ORF">F511_43585</name>
</gene>
<dbReference type="AlphaFoldDB" id="A0A2Z7ANH2"/>
<sequence length="537" mass="58627">MASSLYSNAQHVDFESVLGMDDPGMVSMFEALMASGLRGFLGCPVVVYEDALIDFFENASVCSGVVFSTVGGQLVEISEKLFAETFELPIDGLGDLSEMPKDAIFDARSIVSFSGEPISLSGKKNQMKMPYRLLCDIMAKAISVKAGSFNAITVEKFSLITAVVCGVKMNWAKFLFGVLKKMVTERSKQAKGFAIQISVLLATFPSVEMGESSAFPASKILSKKTVLRFVSINDRDGAEEVTGAAKQKAVSKKRTAADIEAAVPKKRRTSKTKSISSISSLEMVAVAEEAVPIQQVAESLDIEEPRCSSADAVDLIIQQVLEETREADAPADPAQPAATEEKLWFNLPYEDLVKQWEAERPVVTASDTEDEDLATVDVAPVVEVQQVEESAAPISAEDVLSSDEQMSLDDILLSIPVDIPLPSTCMEVTKITMGQMIKIPGVNEQTWFLKSLPRIPAADKGKDILVEKDPVQGNPAKEHYSLICADIDLLVDLRAKFIDEVASFFHSFSLRKLSSINFEEMYSKEDQVLRWGETESP</sequence>
<dbReference type="Proteomes" id="UP000250235">
    <property type="component" value="Unassembled WGS sequence"/>
</dbReference>
<proteinExistence type="predicted"/>
<dbReference type="EMBL" id="KV015205">
    <property type="protein sequence ID" value="KZV20817.1"/>
    <property type="molecule type" value="Genomic_DNA"/>
</dbReference>
<name>A0A2Z7ANH2_9LAMI</name>
<evidence type="ECO:0000313" key="2">
    <source>
        <dbReference type="Proteomes" id="UP000250235"/>
    </source>
</evidence>
<keyword evidence="2" id="KW-1185">Reference proteome</keyword>
<evidence type="ECO:0000313" key="1">
    <source>
        <dbReference type="EMBL" id="KZV20817.1"/>
    </source>
</evidence>